<dbReference type="InterPro" id="IPR004843">
    <property type="entry name" value="Calcineurin-like_PHP"/>
</dbReference>
<dbReference type="GO" id="GO:0016791">
    <property type="term" value="F:phosphatase activity"/>
    <property type="evidence" value="ECO:0007669"/>
    <property type="project" value="TreeGrafter"/>
</dbReference>
<gene>
    <name evidence="2" type="ORF">B4O85_05065</name>
</gene>
<dbReference type="InterPro" id="IPR050126">
    <property type="entry name" value="Ap4A_hydrolase"/>
</dbReference>
<dbReference type="SUPFAM" id="SSF56300">
    <property type="entry name" value="Metallo-dependent phosphatases"/>
    <property type="match status" value="1"/>
</dbReference>
<sequence>MLETIEVSRVKRFAANTAGRDFAVGDIHGHFTRLQAALDAVGFDPAADRLFSVGDLVDRGPECEDVIKWLNKPWFHPVRGNHDDYVCRFDTCDIGNWMYNGGVWFVGLPLTEQQNYQVIFQELPIAIEVETAQGLIGIVHADCPFPSWGQLRDELESPESNKRLKQVQNSCMWSRRRFEHQETQGVEGVRALVVGHTPIRSPATLGNVIHIDTAGWMPDRGYFTLLNLKTLETIPTARPALSQDWDWD</sequence>
<comment type="caution">
    <text evidence="2">The sequence shown here is derived from an EMBL/GenBank/DDBJ whole genome shotgun (WGS) entry which is preliminary data.</text>
</comment>
<dbReference type="Proteomes" id="UP000290481">
    <property type="component" value="Unassembled WGS sequence"/>
</dbReference>
<dbReference type="PANTHER" id="PTHR42850">
    <property type="entry name" value="METALLOPHOSPHOESTERASE"/>
    <property type="match status" value="1"/>
</dbReference>
<organism evidence="2 3">
    <name type="scientific">Pseudomonas azotoformans</name>
    <dbReference type="NCBI Taxonomy" id="47878"/>
    <lineage>
        <taxon>Bacteria</taxon>
        <taxon>Pseudomonadati</taxon>
        <taxon>Pseudomonadota</taxon>
        <taxon>Gammaproteobacteria</taxon>
        <taxon>Pseudomonadales</taxon>
        <taxon>Pseudomonadaceae</taxon>
        <taxon>Pseudomonas</taxon>
    </lineage>
</organism>
<dbReference type="GO" id="GO:0005737">
    <property type="term" value="C:cytoplasm"/>
    <property type="evidence" value="ECO:0007669"/>
    <property type="project" value="TreeGrafter"/>
</dbReference>
<evidence type="ECO:0000259" key="1">
    <source>
        <dbReference type="Pfam" id="PF00149"/>
    </source>
</evidence>
<dbReference type="AlphaFoldDB" id="A0A4Q0HZE7"/>
<proteinExistence type="predicted"/>
<name>A0A4Q0HZE7_PSEAZ</name>
<dbReference type="EMBL" id="MZZJ01000002">
    <property type="protein sequence ID" value="RXE54214.1"/>
    <property type="molecule type" value="Genomic_DNA"/>
</dbReference>
<reference evidence="2 3" key="1">
    <citation type="submission" date="2017-03" db="EMBL/GenBank/DDBJ databases">
        <title>Pseudomonas azotoformans: Salt tolerant bacteria having multiple plant growth promoting attributes.</title>
        <authorList>
            <person name="Srivastava A.K."/>
            <person name="Sharma A."/>
            <person name="Srivastava A.K."/>
            <person name="Jamali H."/>
            <person name="Yadav J."/>
            <person name="Srivastava R."/>
            <person name="Kashyap P.L."/>
            <person name="Chakdar H."/>
            <person name="Saxena A.K."/>
        </authorList>
    </citation>
    <scope>NUCLEOTIDE SEQUENCE [LARGE SCALE GENOMIC DNA]</scope>
    <source>
        <strain evidence="2 3">SC 14</strain>
    </source>
</reference>
<protein>
    <submittedName>
        <fullName evidence="2">Serine/threonine protein phosphatase</fullName>
    </submittedName>
</protein>
<dbReference type="InterPro" id="IPR029052">
    <property type="entry name" value="Metallo-depent_PP-like"/>
</dbReference>
<dbReference type="PANTHER" id="PTHR42850:SF4">
    <property type="entry name" value="ZINC-DEPENDENT ENDOPOLYPHOSPHATASE"/>
    <property type="match status" value="1"/>
</dbReference>
<dbReference type="Gene3D" id="3.60.21.10">
    <property type="match status" value="1"/>
</dbReference>
<accession>A0A4Q0HZE7</accession>
<evidence type="ECO:0000313" key="3">
    <source>
        <dbReference type="Proteomes" id="UP000290481"/>
    </source>
</evidence>
<feature type="domain" description="Calcineurin-like phosphoesterase" evidence="1">
    <location>
        <begin position="23"/>
        <end position="197"/>
    </location>
</feature>
<evidence type="ECO:0000313" key="2">
    <source>
        <dbReference type="EMBL" id="RXE54214.1"/>
    </source>
</evidence>
<dbReference type="Pfam" id="PF00149">
    <property type="entry name" value="Metallophos"/>
    <property type="match status" value="1"/>
</dbReference>
<dbReference type="RefSeq" id="WP_054898950.1">
    <property type="nucleotide sequence ID" value="NZ_MZZJ01000002.1"/>
</dbReference>